<protein>
    <recommendedName>
        <fullName evidence="4">3-oxoacyl-[acyl-carrier-protein] reductase</fullName>
    </recommendedName>
</protein>
<dbReference type="SUPFAM" id="SSF51735">
    <property type="entry name" value="NAD(P)-binding Rossmann-fold domains"/>
    <property type="match status" value="1"/>
</dbReference>
<comment type="caution">
    <text evidence="2">The sequence shown here is derived from an EMBL/GenBank/DDBJ whole genome shotgun (WGS) entry which is preliminary data.</text>
</comment>
<evidence type="ECO:0000313" key="3">
    <source>
        <dbReference type="Proteomes" id="UP001457282"/>
    </source>
</evidence>
<reference evidence="2 3" key="1">
    <citation type="journal article" date="2023" name="G3 (Bethesda)">
        <title>A chromosome-length genome assembly and annotation of blackberry (Rubus argutus, cv. 'Hillquist').</title>
        <authorList>
            <person name="Bruna T."/>
            <person name="Aryal R."/>
            <person name="Dudchenko O."/>
            <person name="Sargent D.J."/>
            <person name="Mead D."/>
            <person name="Buti M."/>
            <person name="Cavallini A."/>
            <person name="Hytonen T."/>
            <person name="Andres J."/>
            <person name="Pham M."/>
            <person name="Weisz D."/>
            <person name="Mascagni F."/>
            <person name="Usai G."/>
            <person name="Natali L."/>
            <person name="Bassil N."/>
            <person name="Fernandez G.E."/>
            <person name="Lomsadze A."/>
            <person name="Armour M."/>
            <person name="Olukolu B."/>
            <person name="Poorten T."/>
            <person name="Britton C."/>
            <person name="Davik J."/>
            <person name="Ashrafi H."/>
            <person name="Aiden E.L."/>
            <person name="Borodovsky M."/>
            <person name="Worthington M."/>
        </authorList>
    </citation>
    <scope>NUCLEOTIDE SEQUENCE [LARGE SCALE GENOMIC DNA]</scope>
    <source>
        <strain evidence="2">PI 553951</strain>
    </source>
</reference>
<evidence type="ECO:0008006" key="4">
    <source>
        <dbReference type="Google" id="ProtNLM"/>
    </source>
</evidence>
<dbReference type="Pfam" id="PF00106">
    <property type="entry name" value="adh_short"/>
    <property type="match status" value="1"/>
</dbReference>
<proteinExistence type="inferred from homology"/>
<dbReference type="PRINTS" id="PR00080">
    <property type="entry name" value="SDRFAMILY"/>
</dbReference>
<dbReference type="InterPro" id="IPR020904">
    <property type="entry name" value="Sc_DH/Rdtase_CS"/>
</dbReference>
<name>A0AAW1WZA1_RUBAR</name>
<sequence>MANQVSDHLEPWRDLHDKVVMVTGASSGLGREFCLDLAKAGCRIVAAARRVDRLRSICDEINQLATAPQRRAVAVELDISADGLVIQKSVQKAWDAFGRIDALINNAGVRGNVASALELSEEEWNNTFKTNLTGTWLVSKYVSLCMRGADNGGSIINIASIAGLNRGYVPGGVAYSCSKAGVNTLTKVMALELGAHKIRINAISPGLFKSEITEALMQKDWLHTVAMRTVPLRTYGTSNPALTSLVRYLIHDSSEYVSGNIYIVDAGATLPGIPIFSSL</sequence>
<dbReference type="PRINTS" id="PR00081">
    <property type="entry name" value="GDHRDH"/>
</dbReference>
<dbReference type="InterPro" id="IPR036291">
    <property type="entry name" value="NAD(P)-bd_dom_sf"/>
</dbReference>
<dbReference type="InterPro" id="IPR002347">
    <property type="entry name" value="SDR_fam"/>
</dbReference>
<dbReference type="EMBL" id="JBEDUW010000005">
    <property type="protein sequence ID" value="KAK9929814.1"/>
    <property type="molecule type" value="Genomic_DNA"/>
</dbReference>
<dbReference type="AlphaFoldDB" id="A0AAW1WZA1"/>
<comment type="similarity">
    <text evidence="1">Belongs to the short-chain dehydrogenases/reductases (SDR) family.</text>
</comment>
<evidence type="ECO:0000256" key="1">
    <source>
        <dbReference type="RuleBase" id="RU000363"/>
    </source>
</evidence>
<dbReference type="PANTHER" id="PTHR44375">
    <property type="entry name" value="BETA-KETOACYL-ACP REDUCTASE-LIKE PROTEIN-RELATED"/>
    <property type="match status" value="1"/>
</dbReference>
<dbReference type="PROSITE" id="PS00061">
    <property type="entry name" value="ADH_SHORT"/>
    <property type="match status" value="1"/>
</dbReference>
<keyword evidence="3" id="KW-1185">Reference proteome</keyword>
<dbReference type="PANTHER" id="PTHR44375:SF2">
    <property type="entry name" value="BETA-KETOACYL-ACP REDUCTASE-LIKE PROTEIN-RELATED"/>
    <property type="match status" value="1"/>
</dbReference>
<evidence type="ECO:0000313" key="2">
    <source>
        <dbReference type="EMBL" id="KAK9929814.1"/>
    </source>
</evidence>
<dbReference type="Proteomes" id="UP001457282">
    <property type="component" value="Unassembled WGS sequence"/>
</dbReference>
<gene>
    <name evidence="2" type="ORF">M0R45_026895</name>
</gene>
<dbReference type="Gene3D" id="3.40.50.720">
    <property type="entry name" value="NAD(P)-binding Rossmann-like Domain"/>
    <property type="match status" value="1"/>
</dbReference>
<dbReference type="CDD" id="cd05233">
    <property type="entry name" value="SDR_c"/>
    <property type="match status" value="1"/>
</dbReference>
<dbReference type="FunFam" id="3.40.50.720:FF:000084">
    <property type="entry name" value="Short-chain dehydrogenase reductase"/>
    <property type="match status" value="1"/>
</dbReference>
<organism evidence="2 3">
    <name type="scientific">Rubus argutus</name>
    <name type="common">Southern blackberry</name>
    <dbReference type="NCBI Taxonomy" id="59490"/>
    <lineage>
        <taxon>Eukaryota</taxon>
        <taxon>Viridiplantae</taxon>
        <taxon>Streptophyta</taxon>
        <taxon>Embryophyta</taxon>
        <taxon>Tracheophyta</taxon>
        <taxon>Spermatophyta</taxon>
        <taxon>Magnoliopsida</taxon>
        <taxon>eudicotyledons</taxon>
        <taxon>Gunneridae</taxon>
        <taxon>Pentapetalae</taxon>
        <taxon>rosids</taxon>
        <taxon>fabids</taxon>
        <taxon>Rosales</taxon>
        <taxon>Rosaceae</taxon>
        <taxon>Rosoideae</taxon>
        <taxon>Rosoideae incertae sedis</taxon>
        <taxon>Rubus</taxon>
    </lineage>
</organism>
<accession>A0AAW1WZA1</accession>